<dbReference type="GO" id="GO:0071944">
    <property type="term" value="C:cell periphery"/>
    <property type="evidence" value="ECO:0007669"/>
    <property type="project" value="TreeGrafter"/>
</dbReference>
<evidence type="ECO:0000256" key="1">
    <source>
        <dbReference type="SAM" id="MobiDB-lite"/>
    </source>
</evidence>
<dbReference type="GO" id="GO:0016807">
    <property type="term" value="F:cysteine-type carboxypeptidase activity"/>
    <property type="evidence" value="ECO:0007669"/>
    <property type="project" value="TreeGrafter"/>
</dbReference>
<proteinExistence type="predicted"/>
<organism evidence="3 4">
    <name type="scientific">Wolfiporia cocos (strain MD-104)</name>
    <name type="common">Brown rot fungus</name>
    <dbReference type="NCBI Taxonomy" id="742152"/>
    <lineage>
        <taxon>Eukaryota</taxon>
        <taxon>Fungi</taxon>
        <taxon>Dikarya</taxon>
        <taxon>Basidiomycota</taxon>
        <taxon>Agaricomycotina</taxon>
        <taxon>Agaricomycetes</taxon>
        <taxon>Polyporales</taxon>
        <taxon>Phaeolaceae</taxon>
        <taxon>Wolfiporia</taxon>
    </lineage>
</organism>
<dbReference type="AlphaFoldDB" id="A0A2H3JK45"/>
<keyword evidence="4" id="KW-1185">Reference proteome</keyword>
<evidence type="ECO:0000313" key="4">
    <source>
        <dbReference type="Proteomes" id="UP000218811"/>
    </source>
</evidence>
<evidence type="ECO:0000259" key="2">
    <source>
        <dbReference type="Pfam" id="PF04424"/>
    </source>
</evidence>
<dbReference type="PANTHER" id="PTHR18063:SF6">
    <property type="entry name" value="UBIQUITIN CARBOXYL-TERMINAL HYDROLASE"/>
    <property type="match status" value="1"/>
</dbReference>
<dbReference type="SUPFAM" id="SSF52047">
    <property type="entry name" value="RNI-like"/>
    <property type="match status" value="1"/>
</dbReference>
<dbReference type="OrthoDB" id="120976at2759"/>
<dbReference type="STRING" id="742152.A0A2H3JK45"/>
<dbReference type="InterPro" id="IPR007518">
    <property type="entry name" value="MINDY"/>
</dbReference>
<feature type="region of interest" description="Disordered" evidence="1">
    <location>
        <begin position="841"/>
        <end position="879"/>
    </location>
</feature>
<dbReference type="Gene3D" id="3.80.10.10">
    <property type="entry name" value="Ribonuclease Inhibitor"/>
    <property type="match status" value="1"/>
</dbReference>
<dbReference type="GO" id="GO:0071108">
    <property type="term" value="P:protein K48-linked deubiquitination"/>
    <property type="evidence" value="ECO:0007669"/>
    <property type="project" value="TreeGrafter"/>
</dbReference>
<dbReference type="GO" id="GO:1990380">
    <property type="term" value="F:K48-linked deubiquitinase activity"/>
    <property type="evidence" value="ECO:0007669"/>
    <property type="project" value="InterPro"/>
</dbReference>
<feature type="region of interest" description="Disordered" evidence="1">
    <location>
        <begin position="495"/>
        <end position="517"/>
    </location>
</feature>
<dbReference type="Proteomes" id="UP000218811">
    <property type="component" value="Unassembled WGS sequence"/>
</dbReference>
<dbReference type="Pfam" id="PF04424">
    <property type="entry name" value="MINDY_DUB"/>
    <property type="match status" value="1"/>
</dbReference>
<evidence type="ECO:0000313" key="3">
    <source>
        <dbReference type="EMBL" id="PCH42550.1"/>
    </source>
</evidence>
<dbReference type="OMA" id="QDAIIIR"/>
<dbReference type="EMBL" id="KB468124">
    <property type="protein sequence ID" value="PCH42550.1"/>
    <property type="molecule type" value="Genomic_DNA"/>
</dbReference>
<feature type="region of interest" description="Disordered" evidence="1">
    <location>
        <begin position="99"/>
        <end position="136"/>
    </location>
</feature>
<feature type="domain" description="MINDY deubiquitinase" evidence="2">
    <location>
        <begin position="519"/>
        <end position="778"/>
    </location>
</feature>
<accession>A0A2H3JK45</accession>
<dbReference type="InterPro" id="IPR033979">
    <property type="entry name" value="MINDY_domain"/>
</dbReference>
<reference evidence="3 4" key="1">
    <citation type="journal article" date="2012" name="Science">
        <title>The Paleozoic origin of enzymatic lignin decomposition reconstructed from 31 fungal genomes.</title>
        <authorList>
            <person name="Floudas D."/>
            <person name="Binder M."/>
            <person name="Riley R."/>
            <person name="Barry K."/>
            <person name="Blanchette R.A."/>
            <person name="Henrissat B."/>
            <person name="Martinez A.T."/>
            <person name="Otillar R."/>
            <person name="Spatafora J.W."/>
            <person name="Yadav J.S."/>
            <person name="Aerts A."/>
            <person name="Benoit I."/>
            <person name="Boyd A."/>
            <person name="Carlson A."/>
            <person name="Copeland A."/>
            <person name="Coutinho P.M."/>
            <person name="de Vries R.P."/>
            <person name="Ferreira P."/>
            <person name="Findley K."/>
            <person name="Foster B."/>
            <person name="Gaskell J."/>
            <person name="Glotzer D."/>
            <person name="Gorecki P."/>
            <person name="Heitman J."/>
            <person name="Hesse C."/>
            <person name="Hori C."/>
            <person name="Igarashi K."/>
            <person name="Jurgens J.A."/>
            <person name="Kallen N."/>
            <person name="Kersten P."/>
            <person name="Kohler A."/>
            <person name="Kuees U."/>
            <person name="Kumar T.K.A."/>
            <person name="Kuo A."/>
            <person name="LaButti K."/>
            <person name="Larrondo L.F."/>
            <person name="Lindquist E."/>
            <person name="Ling A."/>
            <person name="Lombard V."/>
            <person name="Lucas S."/>
            <person name="Lundell T."/>
            <person name="Martin R."/>
            <person name="McLaughlin D.J."/>
            <person name="Morgenstern I."/>
            <person name="Morin E."/>
            <person name="Murat C."/>
            <person name="Nagy L.G."/>
            <person name="Nolan M."/>
            <person name="Ohm R.A."/>
            <person name="Patyshakuliyeva A."/>
            <person name="Rokas A."/>
            <person name="Ruiz-Duenas F.J."/>
            <person name="Sabat G."/>
            <person name="Salamov A."/>
            <person name="Samejima M."/>
            <person name="Schmutz J."/>
            <person name="Slot J.C."/>
            <person name="St John F."/>
            <person name="Stenlid J."/>
            <person name="Sun H."/>
            <person name="Sun S."/>
            <person name="Syed K."/>
            <person name="Tsang A."/>
            <person name="Wiebenga A."/>
            <person name="Young D."/>
            <person name="Pisabarro A."/>
            <person name="Eastwood D.C."/>
            <person name="Martin F."/>
            <person name="Cullen D."/>
            <person name="Grigoriev I.V."/>
            <person name="Hibbett D.S."/>
        </authorList>
    </citation>
    <scope>NUCLEOTIDE SEQUENCE [LARGE SCALE GENOMIC DNA]</scope>
    <source>
        <strain evidence="3 4">MD-104</strain>
    </source>
</reference>
<protein>
    <recommendedName>
        <fullName evidence="2">MINDY deubiquitinase domain-containing protein</fullName>
    </recommendedName>
</protein>
<feature type="compositionally biased region" description="Basic and acidic residues" evidence="1">
    <location>
        <begin position="501"/>
        <end position="515"/>
    </location>
</feature>
<dbReference type="GO" id="GO:0004843">
    <property type="term" value="F:cysteine-type deubiquitinase activity"/>
    <property type="evidence" value="ECO:0007669"/>
    <property type="project" value="InterPro"/>
</dbReference>
<gene>
    <name evidence="3" type="ORF">WOLCODRAFT_72130</name>
</gene>
<dbReference type="InterPro" id="IPR032675">
    <property type="entry name" value="LRR_dom_sf"/>
</dbReference>
<sequence length="879" mass="97527">MDQSVPIIDEQNPFYCPTSTAVVFIEALRSQIHGAPPPYTRSPTDFPSFAERLEQSINEDDVYQLLYRSLPAVNSSEVSALHSSFSVPAYDQSTPTRAVRRLPAGDPPGVKAKRKKSESLESFSDLMGPPRNERSFQSVNDQSFELSGKVDKIRYWKATMGALLSPYSGEKQNNVPPASGEYTMRDMERRIFKLEDELYGPPIGTETPRGISVLISRLNALLPGIRLKERLYALGTPDHQDIVDLLARGGHLNKYILEMLRMSEIEVLDLTASLMDQEGLNMGAHDLLHVFTKPNSFLFLTELCMNNASLKDLDLTYIHHLPRLSRLWISNTGIGNDAIFHLVALKRTLSELAIEMNPLIDDDAIPALIALPMLWFLSFSDTSIGMPGLRKLAMAMKRRGDYPDLEVPRACEEYINNLHRKYMLFPQPPLIVDPAACATLSPEALRRNLAAHAAFNPDIHADGSASEMAERLANILKTREEDLVVRELGWLSDNNKVTSEGGHKKEEGEETEGHDNTGNILILRGNIEILPPERTSVSYDFLARLVGEYLLTSSPEVDTSAALSIMPATRSTPVTFSVAFILIGMDLNPLFTGPTSFRPAGEGGELKLFEHAGIKLVHGWLADPDSPEYKVLSHTEDYDTSVNLLVEADYLTKGQLVSSLDPDVPQEGGAGGIYDTLSSEERMKVQDAIIIRDFIDKTQSQLTYHGLFTLASTLAPGELVALFRNSHLSVLHRPREGAGEGGLYTLVTDQVFLHEPSVVWERLEDVEGGMSAFVDADFVRASPAGGDYAGHTAETALAALEAEARALTVEDSAEYVRFVCVELARQLQAEEDEHARQYYAQRERERTEREHAAQRMPPLVAEDDSRPLKKKKGGDCIIM</sequence>
<name>A0A2H3JK45_WOLCO</name>
<feature type="compositionally biased region" description="Basic and acidic residues" evidence="1">
    <location>
        <begin position="841"/>
        <end position="853"/>
    </location>
</feature>
<dbReference type="GO" id="GO:0005829">
    <property type="term" value="C:cytosol"/>
    <property type="evidence" value="ECO:0007669"/>
    <property type="project" value="TreeGrafter"/>
</dbReference>
<dbReference type="PANTHER" id="PTHR18063">
    <property type="entry name" value="NF-E2 INDUCIBLE PROTEIN"/>
    <property type="match status" value="1"/>
</dbReference>